<dbReference type="SUPFAM" id="SSF52540">
    <property type="entry name" value="P-loop containing nucleoside triphosphate hydrolases"/>
    <property type="match status" value="1"/>
</dbReference>
<reference evidence="3 4" key="1">
    <citation type="submission" date="2020-06" db="EMBL/GenBank/DDBJ databases">
        <authorList>
            <person name="Li R."/>
            <person name="Bekaert M."/>
        </authorList>
    </citation>
    <scope>NUCLEOTIDE SEQUENCE [LARGE SCALE GENOMIC DNA]</scope>
    <source>
        <strain evidence="4">wild</strain>
    </source>
</reference>
<feature type="repeat" description="ANK" evidence="1">
    <location>
        <begin position="587"/>
        <end position="619"/>
    </location>
</feature>
<evidence type="ECO:0000259" key="2">
    <source>
        <dbReference type="Pfam" id="PF20720"/>
    </source>
</evidence>
<proteinExistence type="predicted"/>
<accession>A0A6J8EW58</accession>
<evidence type="ECO:0000313" key="3">
    <source>
        <dbReference type="EMBL" id="CAC5423705.1"/>
    </source>
</evidence>
<keyword evidence="4" id="KW-1185">Reference proteome</keyword>
<dbReference type="Pfam" id="PF20720">
    <property type="entry name" value="nSTAND3"/>
    <property type="match status" value="1"/>
</dbReference>
<feature type="repeat" description="ANK" evidence="1">
    <location>
        <begin position="620"/>
        <end position="652"/>
    </location>
</feature>
<dbReference type="PROSITE" id="PS50297">
    <property type="entry name" value="ANK_REP_REGION"/>
    <property type="match status" value="3"/>
</dbReference>
<feature type="domain" description="Novel STAND NTPase 3" evidence="2">
    <location>
        <begin position="57"/>
        <end position="227"/>
    </location>
</feature>
<dbReference type="Pfam" id="PF12796">
    <property type="entry name" value="Ank_2"/>
    <property type="match status" value="1"/>
</dbReference>
<feature type="repeat" description="ANK" evidence="1">
    <location>
        <begin position="554"/>
        <end position="586"/>
    </location>
</feature>
<name>A0A6J8EW58_MYTCO</name>
<feature type="repeat" description="ANK" evidence="1">
    <location>
        <begin position="653"/>
        <end position="685"/>
    </location>
</feature>
<gene>
    <name evidence="3" type="ORF">MCOR_55675</name>
</gene>
<dbReference type="SMART" id="SM00248">
    <property type="entry name" value="ANK"/>
    <property type="match status" value="6"/>
</dbReference>
<dbReference type="PROSITE" id="PS50088">
    <property type="entry name" value="ANK_REPEAT"/>
    <property type="match status" value="4"/>
</dbReference>
<protein>
    <recommendedName>
        <fullName evidence="2">Novel STAND NTPase 3 domain-containing protein</fullName>
    </recommendedName>
</protein>
<dbReference type="Gene3D" id="1.25.40.20">
    <property type="entry name" value="Ankyrin repeat-containing domain"/>
    <property type="match status" value="2"/>
</dbReference>
<dbReference type="InterPro" id="IPR039323">
    <property type="entry name" value="ANKRD_45/46/60"/>
</dbReference>
<dbReference type="AlphaFoldDB" id="A0A6J8EW58"/>
<keyword evidence="1" id="KW-0040">ANK repeat</keyword>
<organism evidence="3 4">
    <name type="scientific">Mytilus coruscus</name>
    <name type="common">Sea mussel</name>
    <dbReference type="NCBI Taxonomy" id="42192"/>
    <lineage>
        <taxon>Eukaryota</taxon>
        <taxon>Metazoa</taxon>
        <taxon>Spiralia</taxon>
        <taxon>Lophotrochozoa</taxon>
        <taxon>Mollusca</taxon>
        <taxon>Bivalvia</taxon>
        <taxon>Autobranchia</taxon>
        <taxon>Pteriomorphia</taxon>
        <taxon>Mytilida</taxon>
        <taxon>Mytiloidea</taxon>
        <taxon>Mytilidae</taxon>
        <taxon>Mytilinae</taxon>
        <taxon>Mytilus</taxon>
    </lineage>
</organism>
<dbReference type="InterPro" id="IPR036770">
    <property type="entry name" value="Ankyrin_rpt-contain_sf"/>
</dbReference>
<dbReference type="Proteomes" id="UP000507470">
    <property type="component" value="Unassembled WGS sequence"/>
</dbReference>
<sequence>MIDVLQLEQLEQLSFFFFLSEKLKEEKKNRVEDHIPQHIPAHHGQEIREWEQDQTTFFETRATRHILKSLPLHNCIIVTGSSGCGKSSNIHHAALHLRDCFEYEIIPVLTGPTDIMNYYNENKKQVFIVDDICGKETIKMQTLQTWRDYSEKMEKIFKVTEKYVANKNYDTVSKVSSPKLLLSCRLHIYKEAQFQRITLFTKTECNLLSSELCLQKAERMHMLQKYLPDDIINNVKQVTENVDYFPLLCKLSRDKTSEEVKKLFTAPLISIKNNIHTIINENNDQFCALVLCVVFNNGFNTDWLTLESVSEKKNDKIEDIVKEFNIDLSKGKHRNSLKSGFSTLNGTFLKLRGKEYRMIHDKIYKMASVICGQHLTECFIKYAPSVSIRDHFIFESLPEVHANDDSIVLLEYQEKDYFDRLLCDLKEHVIESTFHNYQLINRTFRDKLISFLRESDDAKTVLKKLDTQCCIKNKNHYELECKNKETHCYTTPLIESVITGYIDIVQFLIVNVECNVNKTCEDSSLLYIASQKGHSDEAKFLLENNANICQCHDNGWSALFYACAYGHKDTIEMLLQNNADVSQRDENGCSPLLLTCGEGDKDTARLLLQNNAAVSQCDENGCSPLHAACSGGHKDTVELLLQNNADVSQRDQNGMSPLHAACANGHKDTVELLLQNKADVSQFDQYRCSPLHVACSEDIKIQ</sequence>
<evidence type="ECO:0000256" key="1">
    <source>
        <dbReference type="PROSITE-ProRule" id="PRU00023"/>
    </source>
</evidence>
<dbReference type="Pfam" id="PF13637">
    <property type="entry name" value="Ank_4"/>
    <property type="match status" value="1"/>
</dbReference>
<dbReference type="InterPro" id="IPR027417">
    <property type="entry name" value="P-loop_NTPase"/>
</dbReference>
<dbReference type="InterPro" id="IPR049050">
    <property type="entry name" value="nSTAND3"/>
</dbReference>
<dbReference type="SUPFAM" id="SSF48403">
    <property type="entry name" value="Ankyrin repeat"/>
    <property type="match status" value="1"/>
</dbReference>
<dbReference type="InterPro" id="IPR002110">
    <property type="entry name" value="Ankyrin_rpt"/>
</dbReference>
<dbReference type="PANTHER" id="PTHR22677">
    <property type="entry name" value="ANKYRIN REPEAT DOMAIN-CONTAINING PROTEIN 60"/>
    <property type="match status" value="1"/>
</dbReference>
<dbReference type="EMBL" id="CACVKT020009847">
    <property type="protein sequence ID" value="CAC5423705.1"/>
    <property type="molecule type" value="Genomic_DNA"/>
</dbReference>
<evidence type="ECO:0000313" key="4">
    <source>
        <dbReference type="Proteomes" id="UP000507470"/>
    </source>
</evidence>
<dbReference type="OrthoDB" id="6128685at2759"/>
<dbReference type="PANTHER" id="PTHR22677:SF4">
    <property type="entry name" value="USHER SYNDROME TYPE-1G PROTEIN-LIKE PROTEIN"/>
    <property type="match status" value="1"/>
</dbReference>